<evidence type="ECO:0000313" key="4">
    <source>
        <dbReference type="Proteomes" id="UP001589647"/>
    </source>
</evidence>
<proteinExistence type="predicted"/>
<name>A0ABV5IYD7_9ACTN</name>
<dbReference type="EMBL" id="JBHMEI010000104">
    <property type="protein sequence ID" value="MFB9209588.1"/>
    <property type="molecule type" value="Genomic_DNA"/>
</dbReference>
<evidence type="ECO:0000256" key="1">
    <source>
        <dbReference type="SAM" id="MobiDB-lite"/>
    </source>
</evidence>
<protein>
    <submittedName>
        <fullName evidence="3">DUF732 domain-containing protein</fullName>
    </submittedName>
</protein>
<feature type="signal peptide" evidence="2">
    <location>
        <begin position="1"/>
        <end position="24"/>
    </location>
</feature>
<feature type="region of interest" description="Disordered" evidence="1">
    <location>
        <begin position="22"/>
        <end position="41"/>
    </location>
</feature>
<evidence type="ECO:0000313" key="3">
    <source>
        <dbReference type="EMBL" id="MFB9209588.1"/>
    </source>
</evidence>
<dbReference type="RefSeq" id="WP_189648163.1">
    <property type="nucleotide sequence ID" value="NZ_BMRC01000006.1"/>
</dbReference>
<dbReference type="PROSITE" id="PS51257">
    <property type="entry name" value="PROKAR_LIPOPROTEIN"/>
    <property type="match status" value="1"/>
</dbReference>
<reference evidence="3 4" key="1">
    <citation type="submission" date="2024-09" db="EMBL/GenBank/DDBJ databases">
        <authorList>
            <person name="Sun Q."/>
            <person name="Mori K."/>
        </authorList>
    </citation>
    <scope>NUCLEOTIDE SEQUENCE [LARGE SCALE GENOMIC DNA]</scope>
    <source>
        <strain evidence="3 4">CCM 3426</strain>
    </source>
</reference>
<feature type="chain" id="PRO_5047380357" evidence="2">
    <location>
        <begin position="25"/>
        <end position="126"/>
    </location>
</feature>
<accession>A0ABV5IYD7</accession>
<comment type="caution">
    <text evidence="3">The sequence shown here is derived from an EMBL/GenBank/DDBJ whole genome shotgun (WGS) entry which is preliminary data.</text>
</comment>
<gene>
    <name evidence="3" type="ORF">ACFFV7_50990</name>
</gene>
<organism evidence="3 4">
    <name type="scientific">Nonomuraea spiralis</name>
    <dbReference type="NCBI Taxonomy" id="46182"/>
    <lineage>
        <taxon>Bacteria</taxon>
        <taxon>Bacillati</taxon>
        <taxon>Actinomycetota</taxon>
        <taxon>Actinomycetes</taxon>
        <taxon>Streptosporangiales</taxon>
        <taxon>Streptosporangiaceae</taxon>
        <taxon>Nonomuraea</taxon>
    </lineage>
</organism>
<keyword evidence="4" id="KW-1185">Reference proteome</keyword>
<sequence length="126" mass="13053">MRNTLIAAMLGVLALTGCSSTGPAASSPSSDVGATTSQSAPAPDYLTAQKADYLAALDAIDPGLVVNEERALRRGQRVCDRILRGSDGGTMSLEEYTVAELSGGNATINEAQAKQVIKAVKVWCKP</sequence>
<evidence type="ECO:0000256" key="2">
    <source>
        <dbReference type="SAM" id="SignalP"/>
    </source>
</evidence>
<keyword evidence="2" id="KW-0732">Signal</keyword>
<dbReference type="Proteomes" id="UP001589647">
    <property type="component" value="Unassembled WGS sequence"/>
</dbReference>